<sequence length="239" mass="27541">MIEFEEVPNLMEARALNRYFAEMLSESRRRKIEEVLSFRTKYLTIVLEDIFQPFNASATLRTSECLGLSDVYAVENRNSYRPNAGVAKGAQKWLRIHRYQSMGEDNTRFCLRHLKESGYRIVATSPWGDGETFHSLESLPLDRPTAVLFGAEEIGLSAIALSQADLHLRLPMFGFTESYNLSVTVAIVLSHLIPRVRREVEGWELTEEEAVHLRNFLYKKTINNGPVIETEFLRRLRKS</sequence>
<dbReference type="EMBL" id="MCRM02000005">
    <property type="protein sequence ID" value="PNV75723.1"/>
    <property type="molecule type" value="Genomic_DNA"/>
</dbReference>
<feature type="binding site" evidence="7">
    <location>
        <position position="124"/>
    </location>
    <ligand>
        <name>S-adenosyl-L-methionine</name>
        <dbReference type="ChEBI" id="CHEBI:59789"/>
    </ligand>
</feature>
<keyword evidence="2 7" id="KW-0489">Methyltransferase</keyword>
<dbReference type="EC" id="2.1.1.34" evidence="7"/>
<proteinExistence type="inferred from homology"/>
<dbReference type="Pfam" id="PF00588">
    <property type="entry name" value="SpoU_methylase"/>
    <property type="match status" value="1"/>
</dbReference>
<comment type="caution">
    <text evidence="7">Lacks conserved residue(s) required for the propagation of feature annotation.</text>
</comment>
<keyword evidence="5 7" id="KW-0819">tRNA processing</keyword>
<dbReference type="PANTHER" id="PTHR43453:SF1">
    <property type="entry name" value="TRNA_RRNA METHYLTRANSFERASE SPOU TYPE DOMAIN-CONTAINING PROTEIN"/>
    <property type="match status" value="1"/>
</dbReference>
<dbReference type="Proteomes" id="UP000094669">
    <property type="component" value="Unassembled WGS sequence"/>
</dbReference>
<dbReference type="InterPro" id="IPR001537">
    <property type="entry name" value="SpoU_MeTrfase"/>
</dbReference>
<reference evidence="9" key="1">
    <citation type="submission" date="2018-01" db="EMBL/GenBank/DDBJ databases">
        <title>Genomic characterization of Leptospira inadai serogroup Lyme isolated from captured rat in Brazil and comparative analysis with human reference strain.</title>
        <authorList>
            <person name="Moreno L.Z."/>
            <person name="Loureiro A.P."/>
            <person name="Miraglia F."/>
            <person name="Kremer F.S."/>
            <person name="Eslabao M.R."/>
            <person name="Dellagostin O.A."/>
            <person name="Lilenbaum W."/>
            <person name="Moreno A.M."/>
        </authorList>
    </citation>
    <scope>NUCLEOTIDE SEQUENCE [LARGE SCALE GENOMIC DNA]</scope>
    <source>
        <strain evidence="9">M34/99</strain>
    </source>
</reference>
<dbReference type="CDD" id="cd18092">
    <property type="entry name" value="SpoU-like_TrmH"/>
    <property type="match status" value="1"/>
</dbReference>
<dbReference type="Gene3D" id="3.40.1280.10">
    <property type="match status" value="1"/>
</dbReference>
<dbReference type="GO" id="GO:0008168">
    <property type="term" value="F:methyltransferase activity"/>
    <property type="evidence" value="ECO:0007669"/>
    <property type="project" value="UniProtKB-KW"/>
</dbReference>
<evidence type="ECO:0000256" key="2">
    <source>
        <dbReference type="ARBA" id="ARBA00022603"/>
    </source>
</evidence>
<keyword evidence="3 7" id="KW-0808">Transferase</keyword>
<dbReference type="GO" id="GO:0032259">
    <property type="term" value="P:methylation"/>
    <property type="evidence" value="ECO:0007669"/>
    <property type="project" value="UniProtKB-KW"/>
</dbReference>
<keyword evidence="4 7" id="KW-0949">S-adenosyl-L-methionine</keyword>
<feature type="domain" description="tRNA/rRNA methyltransferase SpoU type" evidence="8">
    <location>
        <begin position="43"/>
        <end position="189"/>
    </location>
</feature>
<name>A0ABX4YKD4_9LEPT</name>
<comment type="similarity">
    <text evidence="7">Belongs to the class IV-like SAM-binding methyltransferase superfamily. RNA methyltransferase TrmH family.</text>
</comment>
<evidence type="ECO:0000256" key="1">
    <source>
        <dbReference type="ARBA" id="ARBA00022555"/>
    </source>
</evidence>
<comment type="caution">
    <text evidence="9">The sequence shown here is derived from an EMBL/GenBank/DDBJ whole genome shotgun (WGS) entry which is preliminary data.</text>
</comment>
<accession>A0ABX4YKD4</accession>
<dbReference type="HAMAP" id="MF_02060">
    <property type="entry name" value="tRNA_methyltr_TrmH"/>
    <property type="match status" value="1"/>
</dbReference>
<evidence type="ECO:0000256" key="6">
    <source>
        <dbReference type="ARBA" id="ARBA00022884"/>
    </source>
</evidence>
<evidence type="ECO:0000313" key="9">
    <source>
        <dbReference type="EMBL" id="PNV75723.1"/>
    </source>
</evidence>
<evidence type="ECO:0000313" key="10">
    <source>
        <dbReference type="Proteomes" id="UP000094669"/>
    </source>
</evidence>
<comment type="catalytic activity">
    <reaction evidence="7">
        <text>guanosine(18) in tRNA + S-adenosyl-L-methionine = 2'-O-methylguanosine(18) in tRNA + S-adenosyl-L-homocysteine + H(+)</text>
        <dbReference type="Rhea" id="RHEA:20077"/>
        <dbReference type="Rhea" id="RHEA-COMP:10190"/>
        <dbReference type="Rhea" id="RHEA-COMP:10192"/>
        <dbReference type="ChEBI" id="CHEBI:15378"/>
        <dbReference type="ChEBI" id="CHEBI:57856"/>
        <dbReference type="ChEBI" id="CHEBI:59789"/>
        <dbReference type="ChEBI" id="CHEBI:74269"/>
        <dbReference type="ChEBI" id="CHEBI:74445"/>
        <dbReference type="EC" id="2.1.1.34"/>
    </reaction>
</comment>
<organism evidence="9 10">
    <name type="scientific">Leptospira inadai serovar Lyme</name>
    <dbReference type="NCBI Taxonomy" id="293084"/>
    <lineage>
        <taxon>Bacteria</taxon>
        <taxon>Pseudomonadati</taxon>
        <taxon>Spirochaetota</taxon>
        <taxon>Spirochaetia</taxon>
        <taxon>Leptospirales</taxon>
        <taxon>Leptospiraceae</taxon>
        <taxon>Leptospira</taxon>
    </lineage>
</organism>
<dbReference type="InterPro" id="IPR029028">
    <property type="entry name" value="Alpha/beta_knot_MTases"/>
</dbReference>
<evidence type="ECO:0000256" key="7">
    <source>
        <dbReference type="HAMAP-Rule" id="MF_02060"/>
    </source>
</evidence>
<dbReference type="PANTHER" id="PTHR43453">
    <property type="entry name" value="RRNA METHYLASE-LIKE"/>
    <property type="match status" value="1"/>
</dbReference>
<keyword evidence="10" id="KW-1185">Reference proteome</keyword>
<dbReference type="SUPFAM" id="SSF75217">
    <property type="entry name" value="alpha/beta knot"/>
    <property type="match status" value="1"/>
</dbReference>
<evidence type="ECO:0000256" key="4">
    <source>
        <dbReference type="ARBA" id="ARBA00022691"/>
    </source>
</evidence>
<keyword evidence="1 7" id="KW-0820">tRNA-binding</keyword>
<gene>
    <name evidence="7" type="primary">trmH</name>
    <name evidence="9" type="ORF">BES34_006730</name>
</gene>
<comment type="function">
    <text evidence="7">Catalyzes the 2'-O methylation of guanosine at position 18 in tRNA.</text>
</comment>
<evidence type="ECO:0000259" key="8">
    <source>
        <dbReference type="Pfam" id="PF00588"/>
    </source>
</evidence>
<evidence type="ECO:0000256" key="5">
    <source>
        <dbReference type="ARBA" id="ARBA00022694"/>
    </source>
</evidence>
<dbReference type="InterPro" id="IPR033671">
    <property type="entry name" value="TrmH"/>
</dbReference>
<protein>
    <recommendedName>
        <fullName evidence="7">tRNA (guanosine(18)-2'-O)-methyltransferase</fullName>
        <ecNumber evidence="7">2.1.1.34</ecNumber>
    </recommendedName>
    <alternativeName>
        <fullName evidence="7">tRNA [Gm18] methyltransferase</fullName>
    </alternativeName>
</protein>
<evidence type="ECO:0000256" key="3">
    <source>
        <dbReference type="ARBA" id="ARBA00022679"/>
    </source>
</evidence>
<dbReference type="RefSeq" id="WP_010418777.1">
    <property type="nucleotide sequence ID" value="NZ_MCRM02000005.1"/>
</dbReference>
<feature type="binding site" evidence="7">
    <location>
        <position position="170"/>
    </location>
    <ligand>
        <name>S-adenosyl-L-methionine</name>
        <dbReference type="ChEBI" id="CHEBI:59789"/>
    </ligand>
</feature>
<dbReference type="InterPro" id="IPR029026">
    <property type="entry name" value="tRNA_m1G_MTases_N"/>
</dbReference>
<keyword evidence="6 7" id="KW-0694">RNA-binding</keyword>